<sequence>MTHRHTVSFFIPLFSSFLFHNESNRTDMKLPILVTSALSLIATNAAVAQAKPQKNLEFRRIVAMHDSLIKAQKAAEIIPPLDSALTVVRDVDEIIASLDMPELATTPINKAMAPWVFIGYRHLKKKEMDTKLPVWVPGTKVLTNDSIDNETSDIRYDDSYIISSILDMPEDEVSESDSIDIANIGEPTPDYSLLTGDPTPKWMRNTLNLYRIQEDFMYDLMVTEPEHIEYSYWGLPVPPRLREDDVTFAGYIKRLELPEVDTEKAILPEEVLRRKHWLHNFGSSLHFSQAFISKNWYQGGNNHLSLLFNIYWNVQLNQVYHPNLLLQSALSYKIGLNSTPQDEVHAYSISEDILQYNLNSGLKAFQKWFYSLNLQFKTQILRNYENNSMKRKSSFLSPGDFNLGLGMAYSHQNKKKTLQLTATISPLSYNLKTCISDKIDHGQFNIEPDRKTRSDIGSNGEFNMTWQVTHNINYRTRVFLFTDYDYFLADWENTVNFSINKFLSTQIYLHLRHDTSSDMSTSWKHFMMREVLSFGLTYTFSSKP</sequence>
<accession>A0AC61RMR4</accession>
<protein>
    <submittedName>
        <fullName evidence="1">DUF3078 domain-containing protein</fullName>
    </submittedName>
</protein>
<evidence type="ECO:0000313" key="2">
    <source>
        <dbReference type="Proteomes" id="UP000306319"/>
    </source>
</evidence>
<organism evidence="1 2">
    <name type="scientific">Lepagella muris</name>
    <dbReference type="NCBI Taxonomy" id="3032870"/>
    <lineage>
        <taxon>Bacteria</taxon>
        <taxon>Pseudomonadati</taxon>
        <taxon>Bacteroidota</taxon>
        <taxon>Bacteroidia</taxon>
        <taxon>Bacteroidales</taxon>
        <taxon>Muribaculaceae</taxon>
        <taxon>Lepagella</taxon>
    </lineage>
</organism>
<keyword evidence="2" id="KW-1185">Reference proteome</keyword>
<name>A0AC61RMR4_9BACT</name>
<gene>
    <name evidence="1" type="ORF">E5331_03670</name>
</gene>
<dbReference type="Proteomes" id="UP000306319">
    <property type="component" value="Unassembled WGS sequence"/>
</dbReference>
<comment type="caution">
    <text evidence="1">The sequence shown here is derived from an EMBL/GenBank/DDBJ whole genome shotgun (WGS) entry which is preliminary data.</text>
</comment>
<dbReference type="EMBL" id="SRYB01000003">
    <property type="protein sequence ID" value="TGY80344.1"/>
    <property type="molecule type" value="Genomic_DNA"/>
</dbReference>
<proteinExistence type="predicted"/>
<evidence type="ECO:0000313" key="1">
    <source>
        <dbReference type="EMBL" id="TGY80344.1"/>
    </source>
</evidence>
<reference evidence="1" key="1">
    <citation type="submission" date="2019-04" db="EMBL/GenBank/DDBJ databases">
        <title>Microbes associate with the intestines of laboratory mice.</title>
        <authorList>
            <person name="Navarre W."/>
            <person name="Wong E."/>
            <person name="Huang K."/>
            <person name="Tropini C."/>
            <person name="Ng K."/>
            <person name="Yu B."/>
        </authorList>
    </citation>
    <scope>NUCLEOTIDE SEQUENCE</scope>
    <source>
        <strain evidence="1">NM04_E33</strain>
    </source>
</reference>